<dbReference type="PANTHER" id="PTHR34584:SF1">
    <property type="entry name" value="NA(+)_H(+) ANTIPORTER SUBUNIT E1"/>
    <property type="match status" value="1"/>
</dbReference>
<comment type="subcellular location">
    <subcellularLocation>
        <location evidence="1">Cell membrane</location>
        <topology evidence="1">Multi-pass membrane protein</topology>
    </subcellularLocation>
</comment>
<dbReference type="AlphaFoldDB" id="A0A1A7RCK3"/>
<feature type="transmembrane region" description="Helical" evidence="7">
    <location>
        <begin position="33"/>
        <end position="50"/>
    </location>
</feature>
<dbReference type="NCBIfam" id="NF006518">
    <property type="entry name" value="PRK08965.1-2"/>
    <property type="match status" value="1"/>
</dbReference>
<evidence type="ECO:0000256" key="1">
    <source>
        <dbReference type="ARBA" id="ARBA00004651"/>
    </source>
</evidence>
<sequence length="173" mass="19117">MAKISVLNRWFPHPLVSVMVGASWVMLAHSLDAATICMALLLAVVIPRLVRPFIDHTPNINWLAASKLFFVVLWDIIVSNIHVAKLVLGPTNKLHPKWFRVPLDTQHEEVNSLLAMIITTTPGTVTAGIDQDRGDILVHALSTDDPDAEIQTIKARYEQPLIQIFGVDTGESA</sequence>
<protein>
    <submittedName>
        <fullName evidence="8">Pesticidal protein Cry1Ba</fullName>
    </submittedName>
</protein>
<dbReference type="GO" id="GO:0005886">
    <property type="term" value="C:plasma membrane"/>
    <property type="evidence" value="ECO:0007669"/>
    <property type="project" value="UniProtKB-SubCell"/>
</dbReference>
<dbReference type="GO" id="GO:0008324">
    <property type="term" value="F:monoatomic cation transmembrane transporter activity"/>
    <property type="evidence" value="ECO:0007669"/>
    <property type="project" value="InterPro"/>
</dbReference>
<dbReference type="OrthoDB" id="9807187at2"/>
<keyword evidence="9" id="KW-1185">Reference proteome</keyword>
<evidence type="ECO:0000256" key="3">
    <source>
        <dbReference type="ARBA" id="ARBA00022475"/>
    </source>
</evidence>
<evidence type="ECO:0000256" key="5">
    <source>
        <dbReference type="ARBA" id="ARBA00022989"/>
    </source>
</evidence>
<dbReference type="Pfam" id="PF01899">
    <property type="entry name" value="MNHE"/>
    <property type="match status" value="1"/>
</dbReference>
<proteinExistence type="inferred from homology"/>
<keyword evidence="6 7" id="KW-0472">Membrane</keyword>
<name>A0A1A7RCK3_9GAMM</name>
<organism evidence="8 9">
    <name type="scientific">Acinetobacter gandensis</name>
    <dbReference type="NCBI Taxonomy" id="1443941"/>
    <lineage>
        <taxon>Bacteria</taxon>
        <taxon>Pseudomonadati</taxon>
        <taxon>Pseudomonadota</taxon>
        <taxon>Gammaproteobacteria</taxon>
        <taxon>Moraxellales</taxon>
        <taxon>Moraxellaceae</taxon>
        <taxon>Acinetobacter</taxon>
    </lineage>
</organism>
<dbReference type="PIRSF" id="PIRSF019239">
    <property type="entry name" value="MrpE"/>
    <property type="match status" value="1"/>
</dbReference>
<evidence type="ECO:0000313" key="8">
    <source>
        <dbReference type="EMBL" id="OBX29173.1"/>
    </source>
</evidence>
<accession>A0A1A7RCK3</accession>
<dbReference type="EMBL" id="LZDS01000012">
    <property type="protein sequence ID" value="OBX29173.1"/>
    <property type="molecule type" value="Genomic_DNA"/>
</dbReference>
<dbReference type="STRING" id="1443941.A9J31_02485"/>
<evidence type="ECO:0000256" key="2">
    <source>
        <dbReference type="ARBA" id="ARBA00006228"/>
    </source>
</evidence>
<dbReference type="PANTHER" id="PTHR34584">
    <property type="entry name" value="NA(+)/H(+) ANTIPORTER SUBUNIT E1"/>
    <property type="match status" value="1"/>
</dbReference>
<keyword evidence="4 7" id="KW-0812">Transmembrane</keyword>
<gene>
    <name evidence="8" type="ORF">A9J31_02485</name>
</gene>
<evidence type="ECO:0000313" key="9">
    <source>
        <dbReference type="Proteomes" id="UP000185753"/>
    </source>
</evidence>
<keyword evidence="3" id="KW-1003">Cell membrane</keyword>
<reference evidence="9" key="1">
    <citation type="submission" date="2016-06" db="EMBL/GenBank/DDBJ databases">
        <authorList>
            <person name="Radolfova-Krizova L."/>
            <person name="Nemec A."/>
        </authorList>
    </citation>
    <scope>NUCLEOTIDE SEQUENCE [LARGE SCALE GENOMIC DNA]</scope>
    <source>
        <strain evidence="9">ANC 4275</strain>
    </source>
</reference>
<comment type="similarity">
    <text evidence="2">Belongs to the CPA3 antiporters (TC 2.A.63) subunit E family.</text>
</comment>
<keyword evidence="5 7" id="KW-1133">Transmembrane helix</keyword>
<evidence type="ECO:0000256" key="6">
    <source>
        <dbReference type="ARBA" id="ARBA00023136"/>
    </source>
</evidence>
<evidence type="ECO:0000256" key="4">
    <source>
        <dbReference type="ARBA" id="ARBA00022692"/>
    </source>
</evidence>
<dbReference type="Proteomes" id="UP000185753">
    <property type="component" value="Unassembled WGS sequence"/>
</dbReference>
<feature type="transmembrane region" description="Helical" evidence="7">
    <location>
        <begin position="62"/>
        <end position="83"/>
    </location>
</feature>
<comment type="caution">
    <text evidence="8">The sequence shown here is derived from an EMBL/GenBank/DDBJ whole genome shotgun (WGS) entry which is preliminary data.</text>
</comment>
<evidence type="ECO:0000256" key="7">
    <source>
        <dbReference type="SAM" id="Phobius"/>
    </source>
</evidence>
<dbReference type="InterPro" id="IPR002758">
    <property type="entry name" value="Cation_antiport_E"/>
</dbReference>
<dbReference type="RefSeq" id="WP_067763055.1">
    <property type="nucleotide sequence ID" value="NZ_JBLZYA010000003.1"/>
</dbReference>